<sequence length="462" mass="54387">MTYSISVVLLQQGDRNSLLESLSIVERQTLKDIEVIIVNQSTEEIVSISQQMDLSFNIKIIDENSFAELSDMITGDYITFLSSNDSLFDWTFEKMYHAIRLSDSDVVLGNFADLVDGVFYFYPWGDNWLTENLTNYQVLQKMDDTDHRIRKQYCSLFGKLFNSKLLRKINQFDKNNLIWRLYIHSKTATYINFPTYIYKPVVDAKPLKDSYKIILENYENRIKDCSVLENYDIERAKKQYIQELANFSAWLKNDGEHLDSEIVYHKLIAAEKGIFPFLDLDRLDFTIISNNCVGGLIYKQLGFQYRTPFVGLFILPDDYYKLTKDFRYYMEQELVFEEELISPSWTHEVYPLGHLGDIDIHFLHYSSIEEARTKWEKRKKRINWDNLYFKFDNKDSASEEILSKMDNLPYSNKLILVNRPYKNLKSQCVIPGQEHLSELAIMPDPLNTFDVMDWLKKGGNAI</sequence>
<keyword evidence="1" id="KW-0808">Transferase</keyword>
<comment type="caution">
    <text evidence="1">The sequence shown here is derived from an EMBL/GenBank/DDBJ whole genome shotgun (WGS) entry which is preliminary data.</text>
</comment>
<gene>
    <name evidence="1" type="ORF">SK608_1093</name>
</gene>
<dbReference type="Gene3D" id="3.90.550.10">
    <property type="entry name" value="Spore Coat Polysaccharide Biosynthesis Protein SpsA, Chain A"/>
    <property type="match status" value="1"/>
</dbReference>
<accession>A0A081QYH7</accession>
<dbReference type="EMBL" id="JPFZ01000009">
    <property type="protein sequence ID" value="KEQ48000.1"/>
    <property type="molecule type" value="Genomic_DNA"/>
</dbReference>
<dbReference type="SUPFAM" id="SSF53448">
    <property type="entry name" value="Nucleotide-diphospho-sugar transferases"/>
    <property type="match status" value="1"/>
</dbReference>
<protein>
    <submittedName>
        <fullName evidence="1">Glycosyl transferase 2 family protein</fullName>
    </submittedName>
</protein>
<dbReference type="InterPro" id="IPR037226">
    <property type="entry name" value="CAC2185-like_sf"/>
</dbReference>
<dbReference type="GO" id="GO:0016740">
    <property type="term" value="F:transferase activity"/>
    <property type="evidence" value="ECO:0007669"/>
    <property type="project" value="UniProtKB-KW"/>
</dbReference>
<evidence type="ECO:0000313" key="1">
    <source>
        <dbReference type="EMBL" id="KEQ48000.1"/>
    </source>
</evidence>
<dbReference type="Proteomes" id="UP000028022">
    <property type="component" value="Unassembled WGS sequence"/>
</dbReference>
<dbReference type="Pfam" id="PF08942">
    <property type="entry name" value="DUF1919"/>
    <property type="match status" value="1"/>
</dbReference>
<dbReference type="SUPFAM" id="SSF142795">
    <property type="entry name" value="CAC2185-like"/>
    <property type="match status" value="1"/>
</dbReference>
<organism evidence="1 2">
    <name type="scientific">Streptococcus mitis</name>
    <dbReference type="NCBI Taxonomy" id="28037"/>
    <lineage>
        <taxon>Bacteria</taxon>
        <taxon>Bacillati</taxon>
        <taxon>Bacillota</taxon>
        <taxon>Bacilli</taxon>
        <taxon>Lactobacillales</taxon>
        <taxon>Streptococcaceae</taxon>
        <taxon>Streptococcus</taxon>
        <taxon>Streptococcus mitis group</taxon>
    </lineage>
</organism>
<dbReference type="AlphaFoldDB" id="A0A081QYH7"/>
<dbReference type="CDD" id="cd00761">
    <property type="entry name" value="Glyco_tranf_GTA_type"/>
    <property type="match status" value="1"/>
</dbReference>
<proteinExistence type="predicted"/>
<name>A0A081QYH7_STRMT</name>
<dbReference type="InterPro" id="IPR015037">
    <property type="entry name" value="DUF1919"/>
</dbReference>
<evidence type="ECO:0000313" key="2">
    <source>
        <dbReference type="Proteomes" id="UP000028022"/>
    </source>
</evidence>
<dbReference type="InterPro" id="IPR029044">
    <property type="entry name" value="Nucleotide-diphossugar_trans"/>
</dbReference>
<reference evidence="1 2" key="1">
    <citation type="submission" date="2014-05" db="EMBL/GenBank/DDBJ databases">
        <authorList>
            <person name="Daugherty S.C."/>
            <person name="Tallon L.J."/>
            <person name="Sadzewicz L."/>
            <person name="Kilian M."/>
            <person name="Tettelin H."/>
        </authorList>
    </citation>
    <scope>NUCLEOTIDE SEQUENCE [LARGE SCALE GENOMIC DNA]</scope>
    <source>
        <strain evidence="1 2">SK608</strain>
    </source>
</reference>